<dbReference type="Proteomes" id="UP000630097">
    <property type="component" value="Unassembled WGS sequence"/>
</dbReference>
<gene>
    <name evidence="2" type="ORF">Pka01_31470</name>
</gene>
<dbReference type="EMBL" id="BONV01000012">
    <property type="protein sequence ID" value="GIG80020.1"/>
    <property type="molecule type" value="Genomic_DNA"/>
</dbReference>
<evidence type="ECO:0000313" key="2">
    <source>
        <dbReference type="EMBL" id="GIG80020.1"/>
    </source>
</evidence>
<dbReference type="Pfam" id="PF03235">
    <property type="entry name" value="GmrSD_N"/>
    <property type="match status" value="1"/>
</dbReference>
<reference evidence="2 3" key="1">
    <citation type="submission" date="2021-01" db="EMBL/GenBank/DDBJ databases">
        <title>Whole genome shotgun sequence of Planotetraspora kaengkrachanensis NBRC 104272.</title>
        <authorList>
            <person name="Komaki H."/>
            <person name="Tamura T."/>
        </authorList>
    </citation>
    <scope>NUCLEOTIDE SEQUENCE [LARGE SCALE GENOMIC DNA]</scope>
    <source>
        <strain evidence="2 3">NBRC 104272</strain>
    </source>
</reference>
<dbReference type="RefSeq" id="WP_203883460.1">
    <property type="nucleotide sequence ID" value="NZ_BAABHH010000005.1"/>
</dbReference>
<accession>A0A8J3M633</accession>
<evidence type="ECO:0000313" key="3">
    <source>
        <dbReference type="Proteomes" id="UP000630097"/>
    </source>
</evidence>
<dbReference type="AlphaFoldDB" id="A0A8J3M633"/>
<dbReference type="PANTHER" id="PTHR37292:SF2">
    <property type="entry name" value="DUF262 DOMAIN-CONTAINING PROTEIN"/>
    <property type="match status" value="1"/>
</dbReference>
<comment type="caution">
    <text evidence="2">The sequence shown here is derived from an EMBL/GenBank/DDBJ whole genome shotgun (WGS) entry which is preliminary data.</text>
</comment>
<organism evidence="2 3">
    <name type="scientific">Planotetraspora kaengkrachanensis</name>
    <dbReference type="NCBI Taxonomy" id="575193"/>
    <lineage>
        <taxon>Bacteria</taxon>
        <taxon>Bacillati</taxon>
        <taxon>Actinomycetota</taxon>
        <taxon>Actinomycetes</taxon>
        <taxon>Streptosporangiales</taxon>
        <taxon>Streptosporangiaceae</taxon>
        <taxon>Planotetraspora</taxon>
    </lineage>
</organism>
<evidence type="ECO:0000259" key="1">
    <source>
        <dbReference type="Pfam" id="PF03235"/>
    </source>
</evidence>
<proteinExistence type="predicted"/>
<protein>
    <recommendedName>
        <fullName evidence="1">GmrSD restriction endonucleases N-terminal domain-containing protein</fullName>
    </recommendedName>
</protein>
<feature type="domain" description="GmrSD restriction endonucleases N-terminal" evidence="1">
    <location>
        <begin position="6"/>
        <end position="210"/>
    </location>
</feature>
<keyword evidence="3" id="KW-1185">Reference proteome</keyword>
<sequence length="752" mass="83226">MATLSVLLHQIDNGTVLLPEFQRGYVWNRDQVRGLMRSLYKGYPVGGLLLWETEPDMASVRGGTPDGGVRLLLLDGQQRITSLYGVIRGRAPAFFEGDASAFTGLRFNVEDETFEFYGPAKMRDDVRWVDVTRLFTEGLEPFIKEFSQFSDRFSLYLERLNRLKNLENREFHEEKITGPDKDVDVVVDIFNRVNSGGTALSKGDLALAKICAQWSPARQVMRDHLNRWHEAGLDFSLDWLLRNSTAVATGRAVFTALDSVSAGDFETALGKSAGYIGNFLDAASGRLGLDHDQVLMGRYAVPVISRLLHLSPGGRFTDATHRDRVLFWYVHSALWGRFAGSTETALAQDYETAERSGIDGLVASLERWRGGNLEIQPHDFEGSTRGSRFYPLLYLLTRVNGARDLGSGLELRAEMLGRLTSLQVHHIFPKALLYQAGYERTKVNALANFCFLTQDTNLVIGKRSPQDYFAEAEEKHPGVLASQWIPTDPELWRPDRYLDFLAARRELLAQAAQSFLTELRDGASAAAAEELRPVNVVADESDDVRVAQIKGMVEQLVRLGYAEPSLDSEIADPVTGRALAVAEAFWSDGLQLGQGKPVVLELDPDVADLPRLEELGYEVFTSVDALLGFAARRNETAAGEEPVADAAAPTPSGSMGAALDGAMRQIYDRSRSEANYHATYFLSMLAEHGSLATARKLLHAPAVSDGFAALWERGRLDLTVEALVVQPEFADLFTPAEIDVARHRLAQFGYVS</sequence>
<dbReference type="InterPro" id="IPR004919">
    <property type="entry name" value="GmrSD_N"/>
</dbReference>
<name>A0A8J3M633_9ACTN</name>
<dbReference type="PANTHER" id="PTHR37292">
    <property type="entry name" value="VNG6097C"/>
    <property type="match status" value="1"/>
</dbReference>